<keyword evidence="3" id="KW-1185">Reference proteome</keyword>
<organism evidence="2 3">
    <name type="scientific">Solanum commersonii</name>
    <name type="common">Commerson's wild potato</name>
    <name type="synonym">Commerson's nightshade</name>
    <dbReference type="NCBI Taxonomy" id="4109"/>
    <lineage>
        <taxon>Eukaryota</taxon>
        <taxon>Viridiplantae</taxon>
        <taxon>Streptophyta</taxon>
        <taxon>Embryophyta</taxon>
        <taxon>Tracheophyta</taxon>
        <taxon>Spermatophyta</taxon>
        <taxon>Magnoliopsida</taxon>
        <taxon>eudicotyledons</taxon>
        <taxon>Gunneridae</taxon>
        <taxon>Pentapetalae</taxon>
        <taxon>asterids</taxon>
        <taxon>lamiids</taxon>
        <taxon>Solanales</taxon>
        <taxon>Solanaceae</taxon>
        <taxon>Solanoideae</taxon>
        <taxon>Solaneae</taxon>
        <taxon>Solanum</taxon>
    </lineage>
</organism>
<sequence>MTHYPILMIYMLVLGDHDVLQFGWTLGTFKKLIETKKHLNYSLVFLLVKFVLLLPIATITVERAFLIIRLSRITCKIEWTMNS</sequence>
<evidence type="ECO:0000313" key="3">
    <source>
        <dbReference type="Proteomes" id="UP000824120"/>
    </source>
</evidence>
<keyword evidence="1" id="KW-0472">Membrane</keyword>
<dbReference type="Proteomes" id="UP000824120">
    <property type="component" value="Chromosome 11"/>
</dbReference>
<gene>
    <name evidence="2" type="ORF">H5410_055704</name>
</gene>
<proteinExistence type="predicted"/>
<feature type="transmembrane region" description="Helical" evidence="1">
    <location>
        <begin position="39"/>
        <end position="61"/>
    </location>
</feature>
<evidence type="ECO:0000313" key="2">
    <source>
        <dbReference type="EMBL" id="KAG5575570.1"/>
    </source>
</evidence>
<evidence type="ECO:0000256" key="1">
    <source>
        <dbReference type="SAM" id="Phobius"/>
    </source>
</evidence>
<keyword evidence="1" id="KW-1133">Transmembrane helix</keyword>
<protein>
    <recommendedName>
        <fullName evidence="4">HAT C-terminal dimerisation domain-containing protein</fullName>
    </recommendedName>
</protein>
<reference evidence="2 3" key="1">
    <citation type="submission" date="2020-09" db="EMBL/GenBank/DDBJ databases">
        <title>De no assembly of potato wild relative species, Solanum commersonii.</title>
        <authorList>
            <person name="Cho K."/>
        </authorList>
    </citation>
    <scope>NUCLEOTIDE SEQUENCE [LARGE SCALE GENOMIC DNA]</scope>
    <source>
        <strain evidence="2">LZ3.2</strain>
        <tissue evidence="2">Leaf</tissue>
    </source>
</reference>
<dbReference type="EMBL" id="JACXVP010000011">
    <property type="protein sequence ID" value="KAG5575570.1"/>
    <property type="molecule type" value="Genomic_DNA"/>
</dbReference>
<accession>A0A9J5WJ39</accession>
<comment type="caution">
    <text evidence="2">The sequence shown here is derived from an EMBL/GenBank/DDBJ whole genome shotgun (WGS) entry which is preliminary data.</text>
</comment>
<name>A0A9J5WJ39_SOLCO</name>
<evidence type="ECO:0008006" key="4">
    <source>
        <dbReference type="Google" id="ProtNLM"/>
    </source>
</evidence>
<keyword evidence="1" id="KW-0812">Transmembrane</keyword>
<dbReference type="AlphaFoldDB" id="A0A9J5WJ39"/>